<evidence type="ECO:0000256" key="4">
    <source>
        <dbReference type="ARBA" id="ARBA00022723"/>
    </source>
</evidence>
<proteinExistence type="inferred from homology"/>
<feature type="region of interest" description="Disordered" evidence="8">
    <location>
        <begin position="1"/>
        <end position="21"/>
    </location>
</feature>
<evidence type="ECO:0000256" key="1">
    <source>
        <dbReference type="ARBA" id="ARBA00001946"/>
    </source>
</evidence>
<keyword evidence="5" id="KW-0378">Hydrolase</keyword>
<dbReference type="EC" id="3.6.1.1" evidence="3"/>
<evidence type="ECO:0000256" key="6">
    <source>
        <dbReference type="ARBA" id="ARBA00022842"/>
    </source>
</evidence>
<keyword evidence="6" id="KW-0460">Magnesium</keyword>
<gene>
    <name evidence="9" type="ORF">PPROV_000672200</name>
</gene>
<evidence type="ECO:0000256" key="8">
    <source>
        <dbReference type="SAM" id="MobiDB-lite"/>
    </source>
</evidence>
<evidence type="ECO:0000256" key="3">
    <source>
        <dbReference type="ARBA" id="ARBA00012146"/>
    </source>
</evidence>
<dbReference type="InterPro" id="IPR036649">
    <property type="entry name" value="Pyrophosphatase_sf"/>
</dbReference>
<dbReference type="EMBL" id="BNJQ01000019">
    <property type="protein sequence ID" value="GHP07980.1"/>
    <property type="molecule type" value="Genomic_DNA"/>
</dbReference>
<dbReference type="GO" id="GO:0006796">
    <property type="term" value="P:phosphate-containing compound metabolic process"/>
    <property type="evidence" value="ECO:0007669"/>
    <property type="project" value="InterPro"/>
</dbReference>
<dbReference type="GO" id="GO:0000287">
    <property type="term" value="F:magnesium ion binding"/>
    <property type="evidence" value="ECO:0007669"/>
    <property type="project" value="InterPro"/>
</dbReference>
<dbReference type="Proteomes" id="UP000660262">
    <property type="component" value="Unassembled WGS sequence"/>
</dbReference>
<sequence length="335" mass="36268">MGAAPSLGCGARQQQQNMRGGVAAAQGNGLVPVSALKGGAPARAPLDLAPGEEADEENIATFPHNDSAMDLVLKPSNKTGAPASSFNPTALVAHETGERGTLEWRMHFTINDKVASPWHDVPLYANPSSPATSDVYMLCEIPKWTRRKFEIAPKEPSSPIKQDSKKGKVREYMWGDMMFNYGALPQTWEDPDTVDPDTGPMQTGEVARVKVLGALAMIDDGEADWKLVAVREGEPLYQTCHDIDDLKRELPGVVAAIHHWLKMYKTAEGKEENSFAFDGRAVDRTKAMSVVAHTHELWAEYLNKNGRNTLDALPGTGDAGALMRVSSISSIASSS</sequence>
<organism evidence="9 10">
    <name type="scientific">Pycnococcus provasolii</name>
    <dbReference type="NCBI Taxonomy" id="41880"/>
    <lineage>
        <taxon>Eukaryota</taxon>
        <taxon>Viridiplantae</taxon>
        <taxon>Chlorophyta</taxon>
        <taxon>Pseudoscourfieldiophyceae</taxon>
        <taxon>Pseudoscourfieldiales</taxon>
        <taxon>Pycnococcaceae</taxon>
        <taxon>Pycnococcus</taxon>
    </lineage>
</organism>
<evidence type="ECO:0000256" key="7">
    <source>
        <dbReference type="ARBA" id="ARBA00047820"/>
    </source>
</evidence>
<dbReference type="AlphaFoldDB" id="A0A830HQC7"/>
<comment type="similarity">
    <text evidence="2">Belongs to the PPase family.</text>
</comment>
<keyword evidence="4" id="KW-0479">Metal-binding</keyword>
<reference evidence="9" key="1">
    <citation type="submission" date="2020-10" db="EMBL/GenBank/DDBJ databases">
        <title>Unveiling of a novel bifunctional photoreceptor, Dualchrome1, isolated from a cosmopolitan green alga.</title>
        <authorList>
            <person name="Suzuki S."/>
            <person name="Kawachi M."/>
        </authorList>
    </citation>
    <scope>NUCLEOTIDE SEQUENCE</scope>
    <source>
        <strain evidence="9">NIES 2893</strain>
    </source>
</reference>
<dbReference type="InterPro" id="IPR008162">
    <property type="entry name" value="Pyrophosphatase"/>
</dbReference>
<dbReference type="PANTHER" id="PTHR10286">
    <property type="entry name" value="INORGANIC PYROPHOSPHATASE"/>
    <property type="match status" value="1"/>
</dbReference>
<comment type="caution">
    <text evidence="9">The sequence shown here is derived from an EMBL/GenBank/DDBJ whole genome shotgun (WGS) entry which is preliminary data.</text>
</comment>
<evidence type="ECO:0000256" key="2">
    <source>
        <dbReference type="ARBA" id="ARBA00006220"/>
    </source>
</evidence>
<dbReference type="Pfam" id="PF00719">
    <property type="entry name" value="Pyrophosphatase"/>
    <property type="match status" value="1"/>
</dbReference>
<dbReference type="Gene3D" id="3.90.80.10">
    <property type="entry name" value="Inorganic pyrophosphatase"/>
    <property type="match status" value="1"/>
</dbReference>
<name>A0A830HQC7_9CHLO</name>
<evidence type="ECO:0000256" key="5">
    <source>
        <dbReference type="ARBA" id="ARBA00022801"/>
    </source>
</evidence>
<protein>
    <recommendedName>
        <fullName evidence="3">inorganic diphosphatase</fullName>
        <ecNumber evidence="3">3.6.1.1</ecNumber>
    </recommendedName>
</protein>
<comment type="catalytic activity">
    <reaction evidence="7">
        <text>diphosphate + H2O = 2 phosphate + H(+)</text>
        <dbReference type="Rhea" id="RHEA:24576"/>
        <dbReference type="ChEBI" id="CHEBI:15377"/>
        <dbReference type="ChEBI" id="CHEBI:15378"/>
        <dbReference type="ChEBI" id="CHEBI:33019"/>
        <dbReference type="ChEBI" id="CHEBI:43474"/>
        <dbReference type="EC" id="3.6.1.1"/>
    </reaction>
</comment>
<evidence type="ECO:0000313" key="10">
    <source>
        <dbReference type="Proteomes" id="UP000660262"/>
    </source>
</evidence>
<keyword evidence="10" id="KW-1185">Reference proteome</keyword>
<accession>A0A830HQC7</accession>
<evidence type="ECO:0000313" key="9">
    <source>
        <dbReference type="EMBL" id="GHP07980.1"/>
    </source>
</evidence>
<dbReference type="SUPFAM" id="SSF50324">
    <property type="entry name" value="Inorganic pyrophosphatase"/>
    <property type="match status" value="1"/>
</dbReference>
<dbReference type="GO" id="GO:0004427">
    <property type="term" value="F:inorganic diphosphate phosphatase activity"/>
    <property type="evidence" value="ECO:0007669"/>
    <property type="project" value="UniProtKB-EC"/>
</dbReference>
<comment type="cofactor">
    <cofactor evidence="1">
        <name>Mg(2+)</name>
        <dbReference type="ChEBI" id="CHEBI:18420"/>
    </cofactor>
</comment>
<dbReference type="GO" id="GO:0005737">
    <property type="term" value="C:cytoplasm"/>
    <property type="evidence" value="ECO:0007669"/>
    <property type="project" value="InterPro"/>
</dbReference>
<dbReference type="OrthoDB" id="1608002at2759"/>